<gene>
    <name evidence="3" type="ORF">CHILSU_LOCUS7232</name>
</gene>
<feature type="compositionally biased region" description="Acidic residues" evidence="2">
    <location>
        <begin position="23"/>
        <end position="49"/>
    </location>
</feature>
<feature type="coiled-coil region" evidence="1">
    <location>
        <begin position="579"/>
        <end position="606"/>
    </location>
</feature>
<dbReference type="EMBL" id="OU963919">
    <property type="protein sequence ID" value="CAH0403938.1"/>
    <property type="molecule type" value="Genomic_DNA"/>
</dbReference>
<accession>A0ABN8BB99</accession>
<keyword evidence="1" id="KW-0175">Coiled coil</keyword>
<feature type="compositionally biased region" description="Basic and acidic residues" evidence="2">
    <location>
        <begin position="156"/>
        <end position="168"/>
    </location>
</feature>
<protein>
    <submittedName>
        <fullName evidence="3">Uncharacterized protein</fullName>
    </submittedName>
</protein>
<feature type="compositionally biased region" description="Low complexity" evidence="2">
    <location>
        <begin position="69"/>
        <end position="81"/>
    </location>
</feature>
<reference evidence="3" key="1">
    <citation type="submission" date="2021-12" db="EMBL/GenBank/DDBJ databases">
        <authorList>
            <person name="King R."/>
        </authorList>
    </citation>
    <scope>NUCLEOTIDE SEQUENCE</scope>
</reference>
<evidence type="ECO:0000256" key="2">
    <source>
        <dbReference type="SAM" id="MobiDB-lite"/>
    </source>
</evidence>
<name>A0ABN8BB99_CHISP</name>
<dbReference type="Proteomes" id="UP001153292">
    <property type="component" value="Chromosome 26"/>
</dbReference>
<feature type="region of interest" description="Disordered" evidence="2">
    <location>
        <begin position="413"/>
        <end position="439"/>
    </location>
</feature>
<evidence type="ECO:0000313" key="4">
    <source>
        <dbReference type="Proteomes" id="UP001153292"/>
    </source>
</evidence>
<feature type="compositionally biased region" description="Basic and acidic residues" evidence="2">
    <location>
        <begin position="136"/>
        <end position="147"/>
    </location>
</feature>
<feature type="region of interest" description="Disordered" evidence="2">
    <location>
        <begin position="1"/>
        <end position="179"/>
    </location>
</feature>
<feature type="region of interest" description="Disordered" evidence="2">
    <location>
        <begin position="200"/>
        <end position="386"/>
    </location>
</feature>
<evidence type="ECO:0000313" key="3">
    <source>
        <dbReference type="EMBL" id="CAH0403938.1"/>
    </source>
</evidence>
<feature type="compositionally biased region" description="Low complexity" evidence="2">
    <location>
        <begin position="268"/>
        <end position="370"/>
    </location>
</feature>
<proteinExistence type="predicted"/>
<feature type="compositionally biased region" description="Polar residues" evidence="2">
    <location>
        <begin position="238"/>
        <end position="252"/>
    </location>
</feature>
<keyword evidence="4" id="KW-1185">Reference proteome</keyword>
<feature type="compositionally biased region" description="Polar residues" evidence="2">
    <location>
        <begin position="371"/>
        <end position="380"/>
    </location>
</feature>
<sequence length="631" mass="70092">MCDIEEPPTKMSKFDEMSQTYTQEEDVEEGQEEAQEEWLSEEMLTDEDGNTTIEQDPSDSAVGNNTQVSQDNTNLSSNDTSSKLDHSQIEEALNNMDSEQDDLPDVLNTFLVMKKGNKTESKPVAQEESDGNDTDDLLRMLEDDVKKTTKKVKVVSAKDKEDKKKAEQETSSDDEDDFVFEGASVQQLRIAHSVLMKKLPASKAVPEDSSNDDDDEDSTDKPVVRRVKFARKSGNYAAKSTSKPQKPQSPINKQRVRITRSASNASRTQTPTQTSKTPTQISKTPTQTSKTPTQTSKTPTQTSKTPTQTSKTPTQTSKTSTQTSKTPTQTSKTSTQTSKTPTQTSKTSTQTSKTPTPTSKTPTQTPKNTPIGNNKTTTLKSKNELANETAKKTILTFGNNVTLKMNTSSPVQQYTNKNLKKPILKSSPAPKPVDKPVAKPVEQPVVKQLNKPAIIKRVVINKNVTEKSETLKVAKPAVRLESEEIINEDEFLEDDDFDLDEEFADESDTELDKRAIKQRIMRPEQLDEEMFSDGDSMSEEESLFDDLPSSDSDLDDWFTLDIRDERAGDYLPLLGNRALELLLGEKKRVANRVETLKQSLESLSNSAIIQANKIRSANGDLAEIEDMIKAA</sequence>
<evidence type="ECO:0000256" key="1">
    <source>
        <dbReference type="SAM" id="Coils"/>
    </source>
</evidence>
<organism evidence="3 4">
    <name type="scientific">Chilo suppressalis</name>
    <name type="common">Asiatic rice borer moth</name>
    <dbReference type="NCBI Taxonomy" id="168631"/>
    <lineage>
        <taxon>Eukaryota</taxon>
        <taxon>Metazoa</taxon>
        <taxon>Ecdysozoa</taxon>
        <taxon>Arthropoda</taxon>
        <taxon>Hexapoda</taxon>
        <taxon>Insecta</taxon>
        <taxon>Pterygota</taxon>
        <taxon>Neoptera</taxon>
        <taxon>Endopterygota</taxon>
        <taxon>Lepidoptera</taxon>
        <taxon>Glossata</taxon>
        <taxon>Ditrysia</taxon>
        <taxon>Pyraloidea</taxon>
        <taxon>Crambidae</taxon>
        <taxon>Crambinae</taxon>
        <taxon>Chilo</taxon>
    </lineage>
</organism>
<feature type="compositionally biased region" description="Acidic residues" evidence="2">
    <location>
        <begin position="170"/>
        <end position="179"/>
    </location>
</feature>
<feature type="compositionally biased region" description="Acidic residues" evidence="2">
    <location>
        <begin position="209"/>
        <end position="218"/>
    </location>
</feature>